<evidence type="ECO:0000313" key="3">
    <source>
        <dbReference type="EMBL" id="KIQ67756.1"/>
    </source>
</evidence>
<sequence length="129" mass="14777">MSEKMQENGPDLRQQVPGRGRQSKRTGTPDIAPKRRSRQRREWIVTDMTGETKNIVVTGRVAWMMERLVEVGPVGVTTFDHPGVRLSHYVMCLRQEGVDIETRREPHGGAFPGRHGRYRLVSEARRADQ</sequence>
<dbReference type="Pfam" id="PF22324">
    <property type="entry name" value="HTH_91"/>
    <property type="match status" value="1"/>
</dbReference>
<keyword evidence="4" id="KW-1185">Reference proteome</keyword>
<dbReference type="Proteomes" id="UP000035100">
    <property type="component" value="Unassembled WGS sequence"/>
</dbReference>
<feature type="domain" description="Winged helix" evidence="2">
    <location>
        <begin position="55"/>
        <end position="125"/>
    </location>
</feature>
<evidence type="ECO:0000259" key="2">
    <source>
        <dbReference type="Pfam" id="PF22324"/>
    </source>
</evidence>
<organism evidence="3 4">
    <name type="scientific">Wenxinia marina DSM 24838</name>
    <dbReference type="NCBI Taxonomy" id="1123501"/>
    <lineage>
        <taxon>Bacteria</taxon>
        <taxon>Pseudomonadati</taxon>
        <taxon>Pseudomonadota</taxon>
        <taxon>Alphaproteobacteria</taxon>
        <taxon>Rhodobacterales</taxon>
        <taxon>Roseobacteraceae</taxon>
        <taxon>Wenxinia</taxon>
    </lineage>
</organism>
<dbReference type="STRING" id="1123501.Wenmar_03716"/>
<feature type="region of interest" description="Disordered" evidence="1">
    <location>
        <begin position="1"/>
        <end position="41"/>
    </location>
</feature>
<evidence type="ECO:0000313" key="4">
    <source>
        <dbReference type="Proteomes" id="UP000035100"/>
    </source>
</evidence>
<evidence type="ECO:0000256" key="1">
    <source>
        <dbReference type="SAM" id="MobiDB-lite"/>
    </source>
</evidence>
<dbReference type="eggNOG" id="ENOG5033JYF">
    <property type="taxonomic scope" value="Bacteria"/>
</dbReference>
<dbReference type="RefSeq" id="WP_018302416.1">
    <property type="nucleotide sequence ID" value="NZ_KB902284.1"/>
</dbReference>
<dbReference type="AlphaFoldDB" id="A0A0D0P863"/>
<reference evidence="3 4" key="1">
    <citation type="submission" date="2013-01" db="EMBL/GenBank/DDBJ databases">
        <authorList>
            <person name="Fiebig A."/>
            <person name="Goeker M."/>
            <person name="Klenk H.-P.P."/>
        </authorList>
    </citation>
    <scope>NUCLEOTIDE SEQUENCE [LARGE SCALE GENOMIC DNA]</scope>
    <source>
        <strain evidence="3 4">DSM 24838</strain>
    </source>
</reference>
<dbReference type="InterPro" id="IPR054382">
    <property type="entry name" value="wHTH_alphaproteobact"/>
</dbReference>
<protein>
    <recommendedName>
        <fullName evidence="2">Winged helix domain-containing protein</fullName>
    </recommendedName>
</protein>
<proteinExistence type="predicted"/>
<accession>A0A0D0P863</accession>
<comment type="caution">
    <text evidence="3">The sequence shown here is derived from an EMBL/GenBank/DDBJ whole genome shotgun (WGS) entry which is preliminary data.</text>
</comment>
<dbReference type="EMBL" id="AONG01000020">
    <property type="protein sequence ID" value="KIQ67756.1"/>
    <property type="molecule type" value="Genomic_DNA"/>
</dbReference>
<gene>
    <name evidence="3" type="ORF">Wenmar_03716</name>
</gene>
<name>A0A0D0P863_9RHOB</name>